<name>A0A6G0M574_9STRA</name>
<dbReference type="AlphaFoldDB" id="A0A6G0M574"/>
<feature type="compositionally biased region" description="Acidic residues" evidence="1">
    <location>
        <begin position="129"/>
        <end position="138"/>
    </location>
</feature>
<feature type="region of interest" description="Disordered" evidence="1">
    <location>
        <begin position="117"/>
        <end position="138"/>
    </location>
</feature>
<reference evidence="2 3" key="1">
    <citation type="submission" date="2018-09" db="EMBL/GenBank/DDBJ databases">
        <title>Genomic investigation of the strawberry pathogen Phytophthora fragariae indicates pathogenicity is determined by transcriptional variation in three key races.</title>
        <authorList>
            <person name="Adams T.M."/>
            <person name="Armitage A.D."/>
            <person name="Sobczyk M.K."/>
            <person name="Bates H.J."/>
            <person name="Dunwell J.M."/>
            <person name="Nellist C.F."/>
            <person name="Harrison R.J."/>
        </authorList>
    </citation>
    <scope>NUCLEOTIDE SEQUENCE [LARGE SCALE GENOMIC DNA]</scope>
    <source>
        <strain evidence="2 3">BC-23</strain>
    </source>
</reference>
<evidence type="ECO:0000313" key="3">
    <source>
        <dbReference type="Proteomes" id="UP000476176"/>
    </source>
</evidence>
<gene>
    <name evidence="2" type="ORF">PF004_g33021</name>
</gene>
<comment type="caution">
    <text evidence="2">The sequence shown here is derived from an EMBL/GenBank/DDBJ whole genome shotgun (WGS) entry which is preliminary data.</text>
</comment>
<feature type="non-terminal residue" evidence="2">
    <location>
        <position position="138"/>
    </location>
</feature>
<protein>
    <submittedName>
        <fullName evidence="2">Uncharacterized protein</fullName>
    </submittedName>
</protein>
<evidence type="ECO:0000313" key="2">
    <source>
        <dbReference type="EMBL" id="KAE9146142.1"/>
    </source>
</evidence>
<accession>A0A6G0M574</accession>
<dbReference type="EMBL" id="QXGC01012536">
    <property type="protein sequence ID" value="KAE9146142.1"/>
    <property type="molecule type" value="Genomic_DNA"/>
</dbReference>
<feature type="compositionally biased region" description="Basic and acidic residues" evidence="1">
    <location>
        <begin position="119"/>
        <end position="128"/>
    </location>
</feature>
<organism evidence="2 3">
    <name type="scientific">Phytophthora fragariae</name>
    <dbReference type="NCBI Taxonomy" id="53985"/>
    <lineage>
        <taxon>Eukaryota</taxon>
        <taxon>Sar</taxon>
        <taxon>Stramenopiles</taxon>
        <taxon>Oomycota</taxon>
        <taxon>Peronosporomycetes</taxon>
        <taxon>Peronosporales</taxon>
        <taxon>Peronosporaceae</taxon>
        <taxon>Phytophthora</taxon>
    </lineage>
</organism>
<evidence type="ECO:0000256" key="1">
    <source>
        <dbReference type="SAM" id="MobiDB-lite"/>
    </source>
</evidence>
<dbReference type="Proteomes" id="UP000476176">
    <property type="component" value="Unassembled WGS sequence"/>
</dbReference>
<proteinExistence type="predicted"/>
<sequence length="138" mass="15477">MQAAEETWRQAIEDEEAASAAVVETERVLQQLLQHHLPSTPTVDNAVSELDLRCSEYERMQLVTDEADAVFNLAQWEVIVAERDHRRAEHEQRAQAVLQQSRARQLHASAIVVTASHTNEQDEVRCGDAEDSSSSDNA</sequence>